<comment type="caution">
    <text evidence="2">The sequence shown here is derived from an EMBL/GenBank/DDBJ whole genome shotgun (WGS) entry which is preliminary data.</text>
</comment>
<feature type="transmembrane region" description="Helical" evidence="1">
    <location>
        <begin position="209"/>
        <end position="226"/>
    </location>
</feature>
<keyword evidence="1" id="KW-0472">Membrane</keyword>
<feature type="transmembrane region" description="Helical" evidence="1">
    <location>
        <begin position="299"/>
        <end position="318"/>
    </location>
</feature>
<dbReference type="EMBL" id="JASJOU010000001">
    <property type="protein sequence ID" value="MDJ1500123.1"/>
    <property type="molecule type" value="Genomic_DNA"/>
</dbReference>
<name>A0AAE3R3E6_9BACT</name>
<reference evidence="2" key="1">
    <citation type="submission" date="2023-05" db="EMBL/GenBank/DDBJ databases">
        <authorList>
            <person name="Zhang X."/>
        </authorList>
    </citation>
    <scope>NUCLEOTIDE SEQUENCE</scope>
    <source>
        <strain evidence="2">BD1B2-1</strain>
    </source>
</reference>
<feature type="transmembrane region" description="Helical" evidence="1">
    <location>
        <begin position="274"/>
        <end position="292"/>
    </location>
</feature>
<gene>
    <name evidence="2" type="ORF">QNI22_05680</name>
</gene>
<keyword evidence="1" id="KW-1133">Transmembrane helix</keyword>
<organism evidence="2 3">
    <name type="scientific">Xanthocytophaga agilis</name>
    <dbReference type="NCBI Taxonomy" id="3048010"/>
    <lineage>
        <taxon>Bacteria</taxon>
        <taxon>Pseudomonadati</taxon>
        <taxon>Bacteroidota</taxon>
        <taxon>Cytophagia</taxon>
        <taxon>Cytophagales</taxon>
        <taxon>Rhodocytophagaceae</taxon>
        <taxon>Xanthocytophaga</taxon>
    </lineage>
</organism>
<dbReference type="Proteomes" id="UP001232063">
    <property type="component" value="Unassembled WGS sequence"/>
</dbReference>
<dbReference type="RefSeq" id="WP_314509647.1">
    <property type="nucleotide sequence ID" value="NZ_JASJOU010000001.1"/>
</dbReference>
<keyword evidence="1" id="KW-0812">Transmembrane</keyword>
<dbReference type="InterPro" id="IPR032809">
    <property type="entry name" value="Put_HupE_UreJ"/>
</dbReference>
<sequence length="433" mass="47627">MKIKNTQWLLLLIGILGYGWAEAHSLPDCKAQLLVQSEQVVIKFRSPYEILELASKAKIDLSSQESVEALKRYLVQHTHISDSLHSKWTITASTITTGQTTDPNIGTYPEIIAELYLKPDNSNSLHSFVLHSDWVIHQIPTQSILVSVEQDWANGIIENSGQQLGMIAWDIPSGKILPLQIQLEQGSWIKGFVSMLKLGMTHIQEGTDHILFVVVLLLPCMLVPIGKRWSSYRGLKSSLLEILSLVTAFTVGHSLTLLLGALEWVQLPSQPVEVLIAVSILVSAVHAIFPIFSGKEKYIAIGFGLIHGLAFSSILADLTVSTPILLVSILGFNLGIELMQLLLIAGIIPWLLVLSQTRIYFCIRLTGAILSSIAAIGWIMERVSGQGNAITSVVNQLPDFALPIIIGLALVAVIAFLIQRLSFISRQFYTKST</sequence>
<protein>
    <submittedName>
        <fullName evidence="2">HupE/UreJ family protein</fullName>
    </submittedName>
</protein>
<evidence type="ECO:0000313" key="3">
    <source>
        <dbReference type="Proteomes" id="UP001232063"/>
    </source>
</evidence>
<feature type="transmembrane region" description="Helical" evidence="1">
    <location>
        <begin position="400"/>
        <end position="418"/>
    </location>
</feature>
<evidence type="ECO:0000256" key="1">
    <source>
        <dbReference type="SAM" id="Phobius"/>
    </source>
</evidence>
<dbReference type="Pfam" id="PF13795">
    <property type="entry name" value="HupE_UreJ_2"/>
    <property type="match status" value="1"/>
</dbReference>
<feature type="transmembrane region" description="Helical" evidence="1">
    <location>
        <begin position="324"/>
        <end position="352"/>
    </location>
</feature>
<feature type="transmembrane region" description="Helical" evidence="1">
    <location>
        <begin position="359"/>
        <end position="380"/>
    </location>
</feature>
<keyword evidence="3" id="KW-1185">Reference proteome</keyword>
<evidence type="ECO:0000313" key="2">
    <source>
        <dbReference type="EMBL" id="MDJ1500123.1"/>
    </source>
</evidence>
<proteinExistence type="predicted"/>
<accession>A0AAE3R3E6</accession>
<dbReference type="AlphaFoldDB" id="A0AAE3R3E6"/>
<feature type="transmembrane region" description="Helical" evidence="1">
    <location>
        <begin position="238"/>
        <end position="262"/>
    </location>
</feature>